<keyword evidence="3" id="KW-1185">Reference proteome</keyword>
<dbReference type="Proteomes" id="UP000494330">
    <property type="component" value="Unassembled WGS sequence"/>
</dbReference>
<evidence type="ECO:0000256" key="1">
    <source>
        <dbReference type="SAM" id="Phobius"/>
    </source>
</evidence>
<dbReference type="EMBL" id="CABVQD010000001">
    <property type="protein sequence ID" value="VWB09631.1"/>
    <property type="molecule type" value="Genomic_DNA"/>
</dbReference>
<organism evidence="2 3">
    <name type="scientific">Burkholderia paludis</name>
    <dbReference type="NCBI Taxonomy" id="1506587"/>
    <lineage>
        <taxon>Bacteria</taxon>
        <taxon>Pseudomonadati</taxon>
        <taxon>Pseudomonadota</taxon>
        <taxon>Betaproteobacteria</taxon>
        <taxon>Burkholderiales</taxon>
        <taxon>Burkholderiaceae</taxon>
        <taxon>Burkholderia</taxon>
        <taxon>Burkholderia cepacia complex</taxon>
    </lineage>
</organism>
<evidence type="ECO:0000313" key="3">
    <source>
        <dbReference type="Proteomes" id="UP000494330"/>
    </source>
</evidence>
<keyword evidence="1" id="KW-1133">Transmembrane helix</keyword>
<gene>
    <name evidence="2" type="ORF">BPA30113_00147</name>
</gene>
<keyword evidence="1" id="KW-0472">Membrane</keyword>
<reference evidence="2 3" key="1">
    <citation type="submission" date="2019-09" db="EMBL/GenBank/DDBJ databases">
        <authorList>
            <person name="Depoorter E."/>
        </authorList>
    </citation>
    <scope>NUCLEOTIDE SEQUENCE [LARGE SCALE GENOMIC DNA]</scope>
    <source>
        <strain evidence="2">LMG 30113</strain>
    </source>
</reference>
<accession>A0A6P2H277</accession>
<protein>
    <submittedName>
        <fullName evidence="2">Putative phage membrane protein</fullName>
    </submittedName>
</protein>
<dbReference type="AlphaFoldDB" id="A0A6P2H277"/>
<name>A0A6P2H277_9BURK</name>
<keyword evidence="1" id="KW-0812">Transmembrane</keyword>
<proteinExistence type="predicted"/>
<sequence length="51" mass="5724">MNSLQTVFPQNRRSFVSITQRDWFPIAAIGVLLLLAGFVAPPIEYLMGAWS</sequence>
<feature type="transmembrane region" description="Helical" evidence="1">
    <location>
        <begin position="23"/>
        <end position="43"/>
    </location>
</feature>
<evidence type="ECO:0000313" key="2">
    <source>
        <dbReference type="EMBL" id="VWB09631.1"/>
    </source>
</evidence>
<dbReference type="RefSeq" id="WP_174923026.1">
    <property type="nucleotide sequence ID" value="NZ_CABVQD010000001.1"/>
</dbReference>